<keyword evidence="2" id="KW-1185">Reference proteome</keyword>
<proteinExistence type="predicted"/>
<comment type="caution">
    <text evidence="1">The sequence shown here is derived from an EMBL/GenBank/DDBJ whole genome shotgun (WGS) entry which is preliminary data.</text>
</comment>
<evidence type="ECO:0000313" key="1">
    <source>
        <dbReference type="EMBL" id="EMY32498.1"/>
    </source>
</evidence>
<dbReference type="AlphaFoldDB" id="N1V2L5"/>
<reference evidence="1 2" key="1">
    <citation type="journal article" date="2013" name="Genome Announc.">
        <title>Draft Genome Sequence of Arthrobacter crystallopoietes Strain BAB-32, Revealing Genes for Bioremediation.</title>
        <authorList>
            <person name="Joshi M.N."/>
            <person name="Pandit A.S."/>
            <person name="Sharma A."/>
            <person name="Pandya R.V."/>
            <person name="Desai S.M."/>
            <person name="Saxena A.K."/>
            <person name="Bagatharia S.B."/>
        </authorList>
    </citation>
    <scope>NUCLEOTIDE SEQUENCE [LARGE SCALE GENOMIC DNA]</scope>
    <source>
        <strain evidence="1 2">BAB-32</strain>
    </source>
</reference>
<dbReference type="Proteomes" id="UP000010729">
    <property type="component" value="Unassembled WGS sequence"/>
</dbReference>
<dbReference type="EMBL" id="ANPE02000264">
    <property type="protein sequence ID" value="EMY32498.1"/>
    <property type="molecule type" value="Genomic_DNA"/>
</dbReference>
<sequence>MSNESPASPRRGVLAQLSDDFKSFAVRRAFGEPVQVGDEQVIPVALVQCGFGGGGSGDDGGGGGGGIVLPVGVLASGENGRVDFRPNPVALLAVMVPLVWASGRAAARIIAALRGHRR</sequence>
<gene>
    <name evidence="1" type="ORF">D477_019828</name>
</gene>
<organism evidence="1 2">
    <name type="scientific">Arthrobacter crystallopoietes BAB-32</name>
    <dbReference type="NCBI Taxonomy" id="1246476"/>
    <lineage>
        <taxon>Bacteria</taxon>
        <taxon>Bacillati</taxon>
        <taxon>Actinomycetota</taxon>
        <taxon>Actinomycetes</taxon>
        <taxon>Micrococcales</taxon>
        <taxon>Micrococcaceae</taxon>
        <taxon>Crystallibacter</taxon>
    </lineage>
</organism>
<dbReference type="OrthoDB" id="4965215at2"/>
<accession>N1V2L5</accession>
<protein>
    <recommendedName>
        <fullName evidence="3">Sporulation protein YtfJ</fullName>
    </recommendedName>
</protein>
<dbReference type="RefSeq" id="WP_005273974.1">
    <property type="nucleotide sequence ID" value="NZ_ANPE02000264.1"/>
</dbReference>
<evidence type="ECO:0008006" key="3">
    <source>
        <dbReference type="Google" id="ProtNLM"/>
    </source>
</evidence>
<evidence type="ECO:0000313" key="2">
    <source>
        <dbReference type="Proteomes" id="UP000010729"/>
    </source>
</evidence>
<name>N1V2L5_9MICC</name>